<sequence length="159" mass="18803">MVNVILKKMSVRKRWLILTVGLLLCSYTWAGAQEIKRSQVPSIILNRFETEFRNARDVEWERKPGLYEVEFEIGPWEHKVHYDRDGMKVYHDREIGADQLPLMVKDAIRRKYPGCSLKDMKHIDRKGQITYEVEIKTADGRERELVLDEKGAVRSDRRD</sequence>
<dbReference type="OrthoDB" id="1121502at2"/>
<gene>
    <name evidence="2" type="ORF">SAMN05660226_04065</name>
</gene>
<evidence type="ECO:0000259" key="1">
    <source>
        <dbReference type="Pfam" id="PF11396"/>
    </source>
</evidence>
<dbReference type="Proteomes" id="UP000190541">
    <property type="component" value="Unassembled WGS sequence"/>
</dbReference>
<proteinExistence type="predicted"/>
<dbReference type="SUPFAM" id="SSF160574">
    <property type="entry name" value="BT0923-like"/>
    <property type="match status" value="1"/>
</dbReference>
<evidence type="ECO:0000313" key="2">
    <source>
        <dbReference type="EMBL" id="SKB96900.1"/>
    </source>
</evidence>
<dbReference type="Gene3D" id="3.10.450.360">
    <property type="match status" value="1"/>
</dbReference>
<protein>
    <submittedName>
        <fullName evidence="2">Uncharacterized membrane protein YkoI</fullName>
    </submittedName>
</protein>
<dbReference type="InterPro" id="IPR021533">
    <property type="entry name" value="PepSY-like"/>
</dbReference>
<keyword evidence="3" id="KW-1185">Reference proteome</keyword>
<dbReference type="EMBL" id="FUYS01000018">
    <property type="protein sequence ID" value="SKB96900.1"/>
    <property type="molecule type" value="Genomic_DNA"/>
</dbReference>
<dbReference type="STRING" id="623280.SAMN05660226_04065"/>
<reference evidence="2 3" key="1">
    <citation type="submission" date="2017-02" db="EMBL/GenBank/DDBJ databases">
        <authorList>
            <person name="Peterson S.W."/>
        </authorList>
    </citation>
    <scope>NUCLEOTIDE SEQUENCE [LARGE SCALE GENOMIC DNA]</scope>
    <source>
        <strain evidence="2 3">DSM 22899</strain>
    </source>
</reference>
<feature type="domain" description="Putative beta-lactamase-inhibitor-like PepSY-like" evidence="1">
    <location>
        <begin position="67"/>
        <end position="153"/>
    </location>
</feature>
<evidence type="ECO:0000313" key="3">
    <source>
        <dbReference type="Proteomes" id="UP000190541"/>
    </source>
</evidence>
<name>A0A1T5FL47_9SPHI</name>
<dbReference type="AlphaFoldDB" id="A0A1T5FL47"/>
<accession>A0A1T5FL47</accession>
<organism evidence="2 3">
    <name type="scientific">Parapedobacter luteus</name>
    <dbReference type="NCBI Taxonomy" id="623280"/>
    <lineage>
        <taxon>Bacteria</taxon>
        <taxon>Pseudomonadati</taxon>
        <taxon>Bacteroidota</taxon>
        <taxon>Sphingobacteriia</taxon>
        <taxon>Sphingobacteriales</taxon>
        <taxon>Sphingobacteriaceae</taxon>
        <taxon>Parapedobacter</taxon>
    </lineage>
</organism>
<dbReference type="Pfam" id="PF11396">
    <property type="entry name" value="PepSY_like"/>
    <property type="match status" value="1"/>
</dbReference>